<name>A0A2J7ZRI7_9CHLO</name>
<feature type="region of interest" description="Disordered" evidence="1">
    <location>
        <begin position="30"/>
        <end position="53"/>
    </location>
</feature>
<evidence type="ECO:0000313" key="2">
    <source>
        <dbReference type="EMBL" id="PNH02891.1"/>
    </source>
</evidence>
<protein>
    <submittedName>
        <fullName evidence="2">Uncharacterized protein</fullName>
    </submittedName>
</protein>
<dbReference type="EMBL" id="PGGS01000579">
    <property type="protein sequence ID" value="PNH02891.1"/>
    <property type="molecule type" value="Genomic_DNA"/>
</dbReference>
<proteinExistence type="predicted"/>
<feature type="compositionally biased region" description="Low complexity" evidence="1">
    <location>
        <begin position="41"/>
        <end position="52"/>
    </location>
</feature>
<gene>
    <name evidence="2" type="ORF">TSOC_011091</name>
</gene>
<dbReference type="AlphaFoldDB" id="A0A2J7ZRI7"/>
<feature type="region of interest" description="Disordered" evidence="1">
    <location>
        <begin position="101"/>
        <end position="129"/>
    </location>
</feature>
<keyword evidence="3" id="KW-1185">Reference proteome</keyword>
<reference evidence="2 3" key="1">
    <citation type="journal article" date="2017" name="Mol. Biol. Evol.">
        <title>The 4-celled Tetrabaena socialis nuclear genome reveals the essential components for genetic control of cell number at the origin of multicellularity in the volvocine lineage.</title>
        <authorList>
            <person name="Featherston J."/>
            <person name="Arakaki Y."/>
            <person name="Hanschen E.R."/>
            <person name="Ferris P.J."/>
            <person name="Michod R.E."/>
            <person name="Olson B.J.S.C."/>
            <person name="Nozaki H."/>
            <person name="Durand P.M."/>
        </authorList>
    </citation>
    <scope>NUCLEOTIDE SEQUENCE [LARGE SCALE GENOMIC DNA]</scope>
    <source>
        <strain evidence="2 3">NIES-571</strain>
    </source>
</reference>
<evidence type="ECO:0000256" key="1">
    <source>
        <dbReference type="SAM" id="MobiDB-lite"/>
    </source>
</evidence>
<accession>A0A2J7ZRI7</accession>
<organism evidence="2 3">
    <name type="scientific">Tetrabaena socialis</name>
    <dbReference type="NCBI Taxonomy" id="47790"/>
    <lineage>
        <taxon>Eukaryota</taxon>
        <taxon>Viridiplantae</taxon>
        <taxon>Chlorophyta</taxon>
        <taxon>core chlorophytes</taxon>
        <taxon>Chlorophyceae</taxon>
        <taxon>CS clade</taxon>
        <taxon>Chlamydomonadales</taxon>
        <taxon>Tetrabaenaceae</taxon>
        <taxon>Tetrabaena</taxon>
    </lineage>
</organism>
<sequence>MSSHTELSAVGSLGEWVPSLVCTIKRGEREGSPFAQHSGKPSSCSVPVSIPSGTKFRDIDRAAQHSPQPSPTKEACACSPEQSSCQPGGCGTGPGSACGPDEGTIRDGVSRLSRAQSRAQAHSSCGAADPSGSLGAVMGCARSLSALAVASMLSVDSLDNLCNALSSPLMPPHASLAASHAASMPAPGTTGSPSAAALEAAVNAAALAAFSCSMAAPADSPRAQQQRLLQQLPRSGSTGGAAAAEEDRRNRSHAALMSLLERLEAPLSPPSMPPSCSAVAPAPSSASTASGSSLAGVPAMWVGDVGQGRRRAVSVRCTLDCVPPRRGLYEGTVRGGSPRNSWRPCAAGGVWALEAASAVDPTA</sequence>
<feature type="compositionally biased region" description="Low complexity" evidence="1">
    <location>
        <begin position="110"/>
        <end position="124"/>
    </location>
</feature>
<comment type="caution">
    <text evidence="2">The sequence shown here is derived from an EMBL/GenBank/DDBJ whole genome shotgun (WGS) entry which is preliminary data.</text>
</comment>
<dbReference type="Proteomes" id="UP000236333">
    <property type="component" value="Unassembled WGS sequence"/>
</dbReference>
<evidence type="ECO:0000313" key="3">
    <source>
        <dbReference type="Proteomes" id="UP000236333"/>
    </source>
</evidence>